<dbReference type="PANTHER" id="PTHR47369:SF1">
    <property type="entry name" value="BTB_POZ DOMAIN-CONTAINING PROTEIN"/>
    <property type="match status" value="1"/>
</dbReference>
<reference evidence="4 5" key="1">
    <citation type="journal article" date="2021" name="Sci. Rep.">
        <title>Genome sequencing of the multicellular alga Astrephomene provides insights into convergent evolution of germ-soma differentiation.</title>
        <authorList>
            <person name="Yamashita S."/>
            <person name="Yamamoto K."/>
            <person name="Matsuzaki R."/>
            <person name="Suzuki S."/>
            <person name="Yamaguchi H."/>
            <person name="Hirooka S."/>
            <person name="Minakuchi Y."/>
            <person name="Miyagishima S."/>
            <person name="Kawachi M."/>
            <person name="Toyoda A."/>
            <person name="Nozaki H."/>
        </authorList>
    </citation>
    <scope>NUCLEOTIDE SEQUENCE [LARGE SCALE GENOMIC DNA]</scope>
    <source>
        <strain evidence="4 5">NIES-4017</strain>
    </source>
</reference>
<protein>
    <recommendedName>
        <fullName evidence="3">BTB domain-containing protein</fullName>
    </recommendedName>
</protein>
<feature type="domain" description="BTB" evidence="3">
    <location>
        <begin position="22"/>
        <end position="92"/>
    </location>
</feature>
<sequence>MRNSDLYADAIYATAYAARLCPDVLLRAFGTSYPVHRIILASQSAYFATLLRWVSWSAPREAGGQECLPSHDLVLGEEVTQRGFEWLLEYFYGSPLLALTPDNVFDVLASAHYLGATRVQSACVDFLAQHLDPTNFAACLTWATGADHGAASDMLAAACRLVLSLQLPRNLPAWAPALPLIEPPVLLDILSSDHLAVHSEYGRYELVREVAGLLLPGEGEGGAAAAANGGGGGGVAEAEVAVEEAAVARSASWSLPSSSAGMDGSGAGGGGTGGGARSGGCGRGAAATAAACKDGGGGASPLQRLLGAALHLPDQPAITRHLHLARSCPAAIPCSSSTTTAAVVRAAGGGAAGEDGGLGSSGRKAVSSNNISPAAASGMGMAGSPGSSTTTTCDGPSSGGSQGWSNSSSGSSARVSFGSTTASETEGPAAAAAAAAAAPGSNANTLAETPTTPSSVPAAAAASPDAGSVPAAATAAAAAAAACARLLLHEAVRYEHLTVPQLMAVQAEGRVPQQLLQAALWERARL</sequence>
<evidence type="ECO:0000259" key="3">
    <source>
        <dbReference type="PROSITE" id="PS50097"/>
    </source>
</evidence>
<comment type="pathway">
    <text evidence="1">Protein modification; protein ubiquitination.</text>
</comment>
<gene>
    <name evidence="4" type="ORF">Agub_g9118</name>
</gene>
<feature type="compositionally biased region" description="Low complexity" evidence="2">
    <location>
        <begin position="403"/>
        <end position="445"/>
    </location>
</feature>
<dbReference type="Proteomes" id="UP001054857">
    <property type="component" value="Unassembled WGS sequence"/>
</dbReference>
<feature type="compositionally biased region" description="Low complexity" evidence="2">
    <location>
        <begin position="453"/>
        <end position="464"/>
    </location>
</feature>
<keyword evidence="5" id="KW-1185">Reference proteome</keyword>
<dbReference type="EMBL" id="BMAR01000018">
    <property type="protein sequence ID" value="GFR47401.1"/>
    <property type="molecule type" value="Genomic_DNA"/>
</dbReference>
<dbReference type="Gene3D" id="3.30.710.10">
    <property type="entry name" value="Potassium Channel Kv1.1, Chain A"/>
    <property type="match status" value="1"/>
</dbReference>
<feature type="compositionally biased region" description="Gly residues" evidence="2">
    <location>
        <begin position="263"/>
        <end position="280"/>
    </location>
</feature>
<dbReference type="InterPro" id="IPR000210">
    <property type="entry name" value="BTB/POZ_dom"/>
</dbReference>
<feature type="compositionally biased region" description="Gly residues" evidence="2">
    <location>
        <begin position="351"/>
        <end position="360"/>
    </location>
</feature>
<evidence type="ECO:0000313" key="5">
    <source>
        <dbReference type="Proteomes" id="UP001054857"/>
    </source>
</evidence>
<evidence type="ECO:0000256" key="2">
    <source>
        <dbReference type="SAM" id="MobiDB-lite"/>
    </source>
</evidence>
<proteinExistence type="predicted"/>
<feature type="region of interest" description="Disordered" evidence="2">
    <location>
        <begin position="253"/>
        <end position="280"/>
    </location>
</feature>
<dbReference type="AlphaFoldDB" id="A0AAD3DX43"/>
<comment type="caution">
    <text evidence="4">The sequence shown here is derived from an EMBL/GenBank/DDBJ whole genome shotgun (WGS) entry which is preliminary data.</text>
</comment>
<feature type="compositionally biased region" description="Low complexity" evidence="2">
    <location>
        <begin position="253"/>
        <end position="262"/>
    </location>
</feature>
<evidence type="ECO:0000256" key="1">
    <source>
        <dbReference type="ARBA" id="ARBA00004906"/>
    </source>
</evidence>
<dbReference type="SMART" id="SM00225">
    <property type="entry name" value="BTB"/>
    <property type="match status" value="1"/>
</dbReference>
<dbReference type="Pfam" id="PF00651">
    <property type="entry name" value="BTB"/>
    <property type="match status" value="1"/>
</dbReference>
<feature type="region of interest" description="Disordered" evidence="2">
    <location>
        <begin position="351"/>
        <end position="464"/>
    </location>
</feature>
<organism evidence="4 5">
    <name type="scientific">Astrephomene gubernaculifera</name>
    <dbReference type="NCBI Taxonomy" id="47775"/>
    <lineage>
        <taxon>Eukaryota</taxon>
        <taxon>Viridiplantae</taxon>
        <taxon>Chlorophyta</taxon>
        <taxon>core chlorophytes</taxon>
        <taxon>Chlorophyceae</taxon>
        <taxon>CS clade</taxon>
        <taxon>Chlamydomonadales</taxon>
        <taxon>Astrephomenaceae</taxon>
        <taxon>Astrephomene</taxon>
    </lineage>
</organism>
<feature type="compositionally biased region" description="Low complexity" evidence="2">
    <location>
        <begin position="372"/>
        <end position="396"/>
    </location>
</feature>
<accession>A0AAD3DX43</accession>
<dbReference type="InterPro" id="IPR011333">
    <property type="entry name" value="SKP1/BTB/POZ_sf"/>
</dbReference>
<name>A0AAD3DX43_9CHLO</name>
<dbReference type="PROSITE" id="PS50097">
    <property type="entry name" value="BTB"/>
    <property type="match status" value="1"/>
</dbReference>
<dbReference type="PANTHER" id="PTHR47369">
    <property type="entry name" value="BTB/POZ DOMAIN-CONTAINING PROTEIN"/>
    <property type="match status" value="1"/>
</dbReference>
<feature type="non-terminal residue" evidence="4">
    <location>
        <position position="526"/>
    </location>
</feature>
<dbReference type="SUPFAM" id="SSF54695">
    <property type="entry name" value="POZ domain"/>
    <property type="match status" value="1"/>
</dbReference>
<evidence type="ECO:0000313" key="4">
    <source>
        <dbReference type="EMBL" id="GFR47401.1"/>
    </source>
</evidence>